<dbReference type="NCBIfam" id="TIGR01053">
    <property type="entry name" value="LSD1"/>
    <property type="match status" value="1"/>
</dbReference>
<evidence type="ECO:0000313" key="2">
    <source>
        <dbReference type="EMBL" id="MVT41114.1"/>
    </source>
</evidence>
<dbReference type="EMBL" id="WRXO01000002">
    <property type="protein sequence ID" value="MVT41114.1"/>
    <property type="molecule type" value="Genomic_DNA"/>
</dbReference>
<reference evidence="2 3" key="1">
    <citation type="submission" date="2019-12" db="EMBL/GenBank/DDBJ databases">
        <title>The draft genomic sequence of strain Chitinophaga oryziterrae JCM 16595.</title>
        <authorList>
            <person name="Zhang X."/>
        </authorList>
    </citation>
    <scope>NUCLEOTIDE SEQUENCE [LARGE SCALE GENOMIC DNA]</scope>
    <source>
        <strain evidence="2 3">JCM 16595</strain>
    </source>
</reference>
<proteinExistence type="predicted"/>
<name>A0A6N8J850_9BACT</name>
<comment type="caution">
    <text evidence="2">The sequence shown here is derived from an EMBL/GenBank/DDBJ whole genome shotgun (WGS) entry which is preliminary data.</text>
</comment>
<keyword evidence="1" id="KW-1133">Transmembrane helix</keyword>
<dbReference type="Proteomes" id="UP000468388">
    <property type="component" value="Unassembled WGS sequence"/>
</dbReference>
<feature type="transmembrane region" description="Helical" evidence="1">
    <location>
        <begin position="350"/>
        <end position="368"/>
    </location>
</feature>
<evidence type="ECO:0000313" key="3">
    <source>
        <dbReference type="Proteomes" id="UP000468388"/>
    </source>
</evidence>
<keyword evidence="1" id="KW-0472">Membrane</keyword>
<keyword evidence="3" id="KW-1185">Reference proteome</keyword>
<dbReference type="AlphaFoldDB" id="A0A6N8J850"/>
<evidence type="ECO:0000256" key="1">
    <source>
        <dbReference type="SAM" id="Phobius"/>
    </source>
</evidence>
<accession>A0A6N8J850</accession>
<dbReference type="RefSeq" id="WP_157299727.1">
    <property type="nucleotide sequence ID" value="NZ_BAAAZB010000010.1"/>
</dbReference>
<protein>
    <recommendedName>
        <fullName evidence="4">Zinc finger domain-containing protein, LSD1 subclass</fullName>
    </recommendedName>
</protein>
<sequence length="370" mass="41882">MPQAEQTAILNTSLQCSNCGATLHFAPGTHQLQCTYCGTTNEIAGTDNSPIVSFDYQTFIDNNKGNVDQQTEKVVSCKNCGAATTLPPEVNSDNCVFCTSPLVLSEAENKQLVKPHYVLPFLVPQQQASESFRKWLSKLWFAPSDLSKMVTSDARQFKGVYIPHWSYDANTTTDYEGRRGDYYYETETYTETVDGKDVTRTRQVRHTSWSYASGTVMNTFNDILISASNSLPQKVANRLEPWRMEALVHYNEQYVSGFRSELYQIKPEEGLEEAKNRMDPDIRDTICNDIGGDEQTISNYDVTYHDLALKYLLLPAWISAYKYNNKLYHFTINACTGEVVGERPYSAVKITLTVIAALLLIIILIYCFKQ</sequence>
<evidence type="ECO:0008006" key="4">
    <source>
        <dbReference type="Google" id="ProtNLM"/>
    </source>
</evidence>
<keyword evidence="1" id="KW-0812">Transmembrane</keyword>
<dbReference type="OrthoDB" id="3182597at2"/>
<dbReference type="PANTHER" id="PTHR37826:SF3">
    <property type="entry name" value="J DOMAIN-CONTAINING PROTEIN"/>
    <property type="match status" value="1"/>
</dbReference>
<organism evidence="2 3">
    <name type="scientific">Chitinophaga oryziterrae</name>
    <dbReference type="NCBI Taxonomy" id="1031224"/>
    <lineage>
        <taxon>Bacteria</taxon>
        <taxon>Pseudomonadati</taxon>
        <taxon>Bacteroidota</taxon>
        <taxon>Chitinophagia</taxon>
        <taxon>Chitinophagales</taxon>
        <taxon>Chitinophagaceae</taxon>
        <taxon>Chitinophaga</taxon>
    </lineage>
</organism>
<dbReference type="PANTHER" id="PTHR37826">
    <property type="entry name" value="FLOTILLIN BAND_7_5 DOMAIN PROTEIN"/>
    <property type="match status" value="1"/>
</dbReference>
<gene>
    <name evidence="2" type="ORF">GO495_11020</name>
</gene>